<reference evidence="1 2" key="1">
    <citation type="journal article" date="2021" name="J. Hered.">
        <title>A chromosome-level genome assembly of the parasitoid wasp, Cotesia glomerata (Hymenoptera: Braconidae).</title>
        <authorList>
            <person name="Pinto B.J."/>
            <person name="Weis J.J."/>
            <person name="Gamble T."/>
            <person name="Ode P.J."/>
            <person name="Paul R."/>
            <person name="Zaspel J.M."/>
        </authorList>
    </citation>
    <scope>NUCLEOTIDE SEQUENCE [LARGE SCALE GENOMIC DNA]</scope>
    <source>
        <strain evidence="1">CgM1</strain>
    </source>
</reference>
<organism evidence="1 2">
    <name type="scientific">Cotesia glomerata</name>
    <name type="common">Lepidopteran parasitic wasp</name>
    <name type="synonym">Apanteles glomeratus</name>
    <dbReference type="NCBI Taxonomy" id="32391"/>
    <lineage>
        <taxon>Eukaryota</taxon>
        <taxon>Metazoa</taxon>
        <taxon>Ecdysozoa</taxon>
        <taxon>Arthropoda</taxon>
        <taxon>Hexapoda</taxon>
        <taxon>Insecta</taxon>
        <taxon>Pterygota</taxon>
        <taxon>Neoptera</taxon>
        <taxon>Endopterygota</taxon>
        <taxon>Hymenoptera</taxon>
        <taxon>Apocrita</taxon>
        <taxon>Ichneumonoidea</taxon>
        <taxon>Braconidae</taxon>
        <taxon>Microgastrinae</taxon>
        <taxon>Cotesia</taxon>
    </lineage>
</organism>
<gene>
    <name evidence="1" type="ORF">KQX54_012457</name>
</gene>
<dbReference type="AlphaFoldDB" id="A0AAV7J569"/>
<dbReference type="EMBL" id="JAHXZJ010000002">
    <property type="protein sequence ID" value="KAH0564505.1"/>
    <property type="molecule type" value="Genomic_DNA"/>
</dbReference>
<evidence type="ECO:0000313" key="1">
    <source>
        <dbReference type="EMBL" id="KAH0564505.1"/>
    </source>
</evidence>
<protein>
    <submittedName>
        <fullName evidence="1">Uncharacterized protein</fullName>
    </submittedName>
</protein>
<name>A0AAV7J569_COTGL</name>
<evidence type="ECO:0000313" key="2">
    <source>
        <dbReference type="Proteomes" id="UP000826195"/>
    </source>
</evidence>
<keyword evidence="2" id="KW-1185">Reference proteome</keyword>
<proteinExistence type="predicted"/>
<accession>A0AAV7J569</accession>
<sequence length="164" mass="19238">MNTAKVEKSKTLFLEYLDCLRTFVDTNKVLKLALKTDHSNPVILQLVNKRRIAVEKLLTTCNPMEEEFDLLWAFDYVEECQKYIDPIIKSMFLPWKHNETTLCDPNCERIFDDFRAVIRILRFETPVGTQSFFGELSPVKSDPGEDSNPKKTIQKFYMRTGQLY</sequence>
<dbReference type="Proteomes" id="UP000826195">
    <property type="component" value="Unassembled WGS sequence"/>
</dbReference>
<comment type="caution">
    <text evidence="1">The sequence shown here is derived from an EMBL/GenBank/DDBJ whole genome shotgun (WGS) entry which is preliminary data.</text>
</comment>